<organism evidence="2">
    <name type="scientific">Oryza glumipatula</name>
    <dbReference type="NCBI Taxonomy" id="40148"/>
    <lineage>
        <taxon>Eukaryota</taxon>
        <taxon>Viridiplantae</taxon>
        <taxon>Streptophyta</taxon>
        <taxon>Embryophyta</taxon>
        <taxon>Tracheophyta</taxon>
        <taxon>Spermatophyta</taxon>
        <taxon>Magnoliopsida</taxon>
        <taxon>Liliopsida</taxon>
        <taxon>Poales</taxon>
        <taxon>Poaceae</taxon>
        <taxon>BOP clade</taxon>
        <taxon>Oryzoideae</taxon>
        <taxon>Oryzeae</taxon>
        <taxon>Oryzinae</taxon>
        <taxon>Oryza</taxon>
    </lineage>
</organism>
<dbReference type="eggNOG" id="ENOG502S3AZ">
    <property type="taxonomic scope" value="Eukaryota"/>
</dbReference>
<protein>
    <recommendedName>
        <fullName evidence="1">Myb/SANT-like domain-containing protein</fullName>
    </recommendedName>
</protein>
<evidence type="ECO:0000313" key="2">
    <source>
        <dbReference type="EnsemblPlants" id="OGLUM12G05430.1"/>
    </source>
</evidence>
<evidence type="ECO:0000259" key="1">
    <source>
        <dbReference type="Pfam" id="PF12776"/>
    </source>
</evidence>
<dbReference type="PANTHER" id="PTHR47127">
    <property type="entry name" value="10A19I.15"/>
    <property type="match status" value="1"/>
</dbReference>
<dbReference type="EnsemblPlants" id="OGLUM12G05430.1">
    <property type="protein sequence ID" value="OGLUM12G05430.1"/>
    <property type="gene ID" value="OGLUM12G05430"/>
</dbReference>
<dbReference type="STRING" id="40148.A0A0E0BPR4"/>
<dbReference type="Gramene" id="OGLUM12G05430.1">
    <property type="protein sequence ID" value="OGLUM12G05430.1"/>
    <property type="gene ID" value="OGLUM12G05430"/>
</dbReference>
<dbReference type="Pfam" id="PF12776">
    <property type="entry name" value="Myb_DNA-bind_3"/>
    <property type="match status" value="1"/>
</dbReference>
<name>A0A0E0BPR4_9ORYZ</name>
<accession>A0A0E0BPR4</accession>
<dbReference type="InterPro" id="IPR024752">
    <property type="entry name" value="Myb/SANT-like_dom"/>
</dbReference>
<sequence>MSAFMLRKMVELIAQGVKIDKGFKEVHLNQVAKNLTDHYGLDTSGTQVYNHIREWRSRWVRIARLKDLSGALWDDQNNMIVLEDEHYMGHTKDKSKDVEFLNVPLENYMPMAIIFGGTQATGRFAMGSNEALGGPADMADGGLGVMESGNGVGAGCASVAGASAVGPVSGNFIPTMNDIAGGLTSSGKRKRTPVVTEEEGAFLTNMTGAICMRWLLPYALQPILRCTLNSTMQ</sequence>
<feature type="domain" description="Myb/SANT-like" evidence="1">
    <location>
        <begin position="2"/>
        <end position="86"/>
    </location>
</feature>
<reference evidence="2" key="1">
    <citation type="submission" date="2015-04" db="UniProtKB">
        <authorList>
            <consortium name="EnsemblPlants"/>
        </authorList>
    </citation>
    <scope>IDENTIFICATION</scope>
</reference>
<dbReference type="Proteomes" id="UP000026961">
    <property type="component" value="Chromosome 12"/>
</dbReference>
<dbReference type="HOGENOM" id="CLU_1206489_0_0_1"/>
<keyword evidence="3" id="KW-1185">Reference proteome</keyword>
<evidence type="ECO:0000313" key="3">
    <source>
        <dbReference type="Proteomes" id="UP000026961"/>
    </source>
</evidence>
<proteinExistence type="predicted"/>
<dbReference type="AlphaFoldDB" id="A0A0E0BPR4"/>
<reference evidence="2" key="2">
    <citation type="submission" date="2018-05" db="EMBL/GenBank/DDBJ databases">
        <title>OgluRS3 (Oryza glumaepatula Reference Sequence Version 3).</title>
        <authorList>
            <person name="Zhang J."/>
            <person name="Kudrna D."/>
            <person name="Lee S."/>
            <person name="Talag J."/>
            <person name="Welchert J."/>
            <person name="Wing R.A."/>
        </authorList>
    </citation>
    <scope>NUCLEOTIDE SEQUENCE [LARGE SCALE GENOMIC DNA]</scope>
</reference>